<keyword evidence="3" id="KW-1185">Reference proteome</keyword>
<dbReference type="InterPro" id="IPR006076">
    <property type="entry name" value="FAD-dep_OxRdtase"/>
</dbReference>
<feature type="domain" description="FAD dependent oxidoreductase" evidence="1">
    <location>
        <begin position="26"/>
        <end position="369"/>
    </location>
</feature>
<accession>A0ABV7C1L3</accession>
<dbReference type="Proteomes" id="UP001595420">
    <property type="component" value="Unassembled WGS sequence"/>
</dbReference>
<reference evidence="3" key="1">
    <citation type="journal article" date="2019" name="Int. J. Syst. Evol. Microbiol.">
        <title>The Global Catalogue of Microorganisms (GCM) 10K type strain sequencing project: providing services to taxonomists for standard genome sequencing and annotation.</title>
        <authorList>
            <consortium name="The Broad Institute Genomics Platform"/>
            <consortium name="The Broad Institute Genome Sequencing Center for Infectious Disease"/>
            <person name="Wu L."/>
            <person name="Ma J."/>
        </authorList>
    </citation>
    <scope>NUCLEOTIDE SEQUENCE [LARGE SCALE GENOMIC DNA]</scope>
    <source>
        <strain evidence="3">CGMCC 1.16855</strain>
    </source>
</reference>
<organism evidence="2 3">
    <name type="scientific">Falsiroseomonas tokyonensis</name>
    <dbReference type="NCBI Taxonomy" id="430521"/>
    <lineage>
        <taxon>Bacteria</taxon>
        <taxon>Pseudomonadati</taxon>
        <taxon>Pseudomonadota</taxon>
        <taxon>Alphaproteobacteria</taxon>
        <taxon>Acetobacterales</taxon>
        <taxon>Roseomonadaceae</taxon>
        <taxon>Falsiroseomonas</taxon>
    </lineage>
</organism>
<dbReference type="PANTHER" id="PTHR13847">
    <property type="entry name" value="SARCOSINE DEHYDROGENASE-RELATED"/>
    <property type="match status" value="1"/>
</dbReference>
<dbReference type="EC" id="1.-.-.-" evidence="2"/>
<name>A0ABV7C1L3_9PROT</name>
<evidence type="ECO:0000313" key="2">
    <source>
        <dbReference type="EMBL" id="MFC3003229.1"/>
    </source>
</evidence>
<protein>
    <submittedName>
        <fullName evidence="2">NAD(P)/FAD-dependent oxidoreductase</fullName>
        <ecNumber evidence="2">1.-.-.-</ecNumber>
    </submittedName>
</protein>
<keyword evidence="2" id="KW-0560">Oxidoreductase</keyword>
<comment type="caution">
    <text evidence="2">The sequence shown here is derived from an EMBL/GenBank/DDBJ whole genome shotgun (WGS) entry which is preliminary data.</text>
</comment>
<dbReference type="EMBL" id="JBHRSB010000010">
    <property type="protein sequence ID" value="MFC3003229.1"/>
    <property type="molecule type" value="Genomic_DNA"/>
</dbReference>
<dbReference type="Pfam" id="PF01266">
    <property type="entry name" value="DAO"/>
    <property type="match status" value="1"/>
</dbReference>
<gene>
    <name evidence="2" type="ORF">ACFOD3_25265</name>
</gene>
<proteinExistence type="predicted"/>
<evidence type="ECO:0000259" key="1">
    <source>
        <dbReference type="Pfam" id="PF01266"/>
    </source>
</evidence>
<dbReference type="RefSeq" id="WP_216839676.1">
    <property type="nucleotide sequence ID" value="NZ_JAFNJS010000010.1"/>
</dbReference>
<sequence>MKSLWEATAAPAPILAPLRGPAETAVAIIGAGYSGLSTALALAERGVAVTVLEAVAPGAGASGRNGGQVIPGFKHDVADAIAVYGQARGTAMHALGARAATETFALIARHGIDCDAAQNGWAQLGDTPAALEAMAARLAAWRRAGAPVHWLSREEAAALAGTKAYLGGWLHAGGGSVQPLSYARGLARAAMAAGAVIHAPTRATAIRREGADWRVETGQGQLRARRVLIATNALPGDLWPGLADTMIPVWSFQVATQPGAVPAGMPVVSDTRRVLRYFRADRDGRLVVGGKGRLRAPRDLGDFATQRHMLARLYPQLAEAPVEFGWGGQVAITLDRLPRLFRLEDGVFATIGCNGKGIAWCTATGPELATVLTGGESLALPPVEPLRPIPLHQLKKIYAAAGSVWFRLRDRLERSTPRSPA</sequence>
<dbReference type="GO" id="GO:0016491">
    <property type="term" value="F:oxidoreductase activity"/>
    <property type="evidence" value="ECO:0007669"/>
    <property type="project" value="UniProtKB-KW"/>
</dbReference>
<evidence type="ECO:0000313" key="3">
    <source>
        <dbReference type="Proteomes" id="UP001595420"/>
    </source>
</evidence>
<dbReference type="PANTHER" id="PTHR13847:SF281">
    <property type="entry name" value="FAD DEPENDENT OXIDOREDUCTASE DOMAIN-CONTAINING PROTEIN"/>
    <property type="match status" value="1"/>
</dbReference>